<evidence type="ECO:0000313" key="3">
    <source>
        <dbReference type="EMBL" id="ORU96205.1"/>
    </source>
</evidence>
<feature type="signal peptide" evidence="2">
    <location>
        <begin position="1"/>
        <end position="21"/>
    </location>
</feature>
<feature type="chain" id="PRO_5038422306" evidence="2">
    <location>
        <begin position="22"/>
        <end position="65"/>
    </location>
</feature>
<dbReference type="AlphaFoldDB" id="A0A1X1QXT6"/>
<accession>A0A1X1QXT6</accession>
<evidence type="ECO:0000313" key="4">
    <source>
        <dbReference type="Proteomes" id="UP000193990"/>
    </source>
</evidence>
<feature type="region of interest" description="Disordered" evidence="1">
    <location>
        <begin position="31"/>
        <end position="65"/>
    </location>
</feature>
<feature type="compositionally biased region" description="Polar residues" evidence="1">
    <location>
        <begin position="55"/>
        <end position="65"/>
    </location>
</feature>
<reference evidence="3 4" key="1">
    <citation type="submission" date="2016-01" db="EMBL/GenBank/DDBJ databases">
        <title>The new phylogeny of the genus Mycobacterium.</title>
        <authorList>
            <person name="Tarcisio F."/>
            <person name="Conor M."/>
            <person name="Antonella G."/>
            <person name="Elisabetta G."/>
            <person name="Giulia F.S."/>
            <person name="Sara T."/>
            <person name="Anna F."/>
            <person name="Clotilde B."/>
            <person name="Roberto B."/>
            <person name="Veronica D.S."/>
            <person name="Fabio R."/>
            <person name="Monica P."/>
            <person name="Olivier J."/>
            <person name="Enrico T."/>
            <person name="Nicola S."/>
        </authorList>
    </citation>
    <scope>NUCLEOTIDE SEQUENCE [LARGE SCALE GENOMIC DNA]</scope>
    <source>
        <strain evidence="3 4">DSM 44277</strain>
    </source>
</reference>
<evidence type="ECO:0000256" key="1">
    <source>
        <dbReference type="SAM" id="MobiDB-lite"/>
    </source>
</evidence>
<protein>
    <submittedName>
        <fullName evidence="3">Uncharacterized protein</fullName>
    </submittedName>
</protein>
<dbReference type="EMBL" id="LQOK01000044">
    <property type="protein sequence ID" value="ORU96205.1"/>
    <property type="molecule type" value="Genomic_DNA"/>
</dbReference>
<gene>
    <name evidence="3" type="ORF">AWB93_19735</name>
</gene>
<sequence length="65" mass="6359">MLFAGAAAVAALGFATAAAHSPDITAPGAGVRVVANDDDNGNSVNDNGQTPGDIFTQNAQDQSTA</sequence>
<keyword evidence="2" id="KW-0732">Signal</keyword>
<dbReference type="STRING" id="56425.AWB93_19735"/>
<name>A0A1X1QXT6_MYCBE</name>
<proteinExistence type="predicted"/>
<keyword evidence="4" id="KW-1185">Reference proteome</keyword>
<dbReference type="Proteomes" id="UP000193990">
    <property type="component" value="Unassembled WGS sequence"/>
</dbReference>
<organism evidence="3 4">
    <name type="scientific">Mycobacterium bohemicum</name>
    <dbReference type="NCBI Taxonomy" id="56425"/>
    <lineage>
        <taxon>Bacteria</taxon>
        <taxon>Bacillati</taxon>
        <taxon>Actinomycetota</taxon>
        <taxon>Actinomycetes</taxon>
        <taxon>Mycobacteriales</taxon>
        <taxon>Mycobacteriaceae</taxon>
        <taxon>Mycobacterium</taxon>
    </lineage>
</organism>
<evidence type="ECO:0000256" key="2">
    <source>
        <dbReference type="SAM" id="SignalP"/>
    </source>
</evidence>
<comment type="caution">
    <text evidence="3">The sequence shown here is derived from an EMBL/GenBank/DDBJ whole genome shotgun (WGS) entry which is preliminary data.</text>
</comment>